<reference evidence="2" key="1">
    <citation type="submission" date="2022-03" db="EMBL/GenBank/DDBJ databases">
        <authorList>
            <person name="Legras J.-L."/>
            <person name="Devillers H."/>
            <person name="Grondin C."/>
        </authorList>
    </citation>
    <scope>NUCLEOTIDE SEQUENCE</scope>
    <source>
        <strain evidence="2">CLIB 1423</strain>
    </source>
</reference>
<feature type="signal peptide" evidence="1">
    <location>
        <begin position="1"/>
        <end position="17"/>
    </location>
</feature>
<dbReference type="EMBL" id="CAKXYY010000001">
    <property type="protein sequence ID" value="CAH2350352.1"/>
    <property type="molecule type" value="Genomic_DNA"/>
</dbReference>
<organism evidence="2 3">
    <name type="scientific">[Candida] railenensis</name>
    <dbReference type="NCBI Taxonomy" id="45579"/>
    <lineage>
        <taxon>Eukaryota</taxon>
        <taxon>Fungi</taxon>
        <taxon>Dikarya</taxon>
        <taxon>Ascomycota</taxon>
        <taxon>Saccharomycotina</taxon>
        <taxon>Pichiomycetes</taxon>
        <taxon>Debaryomycetaceae</taxon>
        <taxon>Kurtzmaniella</taxon>
    </lineage>
</organism>
<proteinExistence type="predicted"/>
<evidence type="ECO:0000313" key="3">
    <source>
        <dbReference type="Proteomes" id="UP000837801"/>
    </source>
</evidence>
<keyword evidence="3" id="KW-1185">Reference proteome</keyword>
<protein>
    <submittedName>
        <fullName evidence="2">Uncharacterized protein</fullName>
    </submittedName>
</protein>
<dbReference type="AlphaFoldDB" id="A0A9P0VWD4"/>
<keyword evidence="1" id="KW-0732">Signal</keyword>
<gene>
    <name evidence="2" type="ORF">CLIB1423_01S08174</name>
</gene>
<evidence type="ECO:0000256" key="1">
    <source>
        <dbReference type="SAM" id="SignalP"/>
    </source>
</evidence>
<accession>A0A9P0VWD4</accession>
<dbReference type="Proteomes" id="UP000837801">
    <property type="component" value="Unassembled WGS sequence"/>
</dbReference>
<feature type="chain" id="PRO_5040265151" evidence="1">
    <location>
        <begin position="18"/>
        <end position="179"/>
    </location>
</feature>
<comment type="caution">
    <text evidence="2">The sequence shown here is derived from an EMBL/GenBank/DDBJ whole genome shotgun (WGS) entry which is preliminary data.</text>
</comment>
<sequence length="179" mass="19485">MAVFCLSCAIISSLCLSKFAPLSRCPSIRPTATVDSKIATVAAIALGVCRFLMYEKSTFHATSAAISVDVCRFLMYDIHTFTVTLTNAEINNKISGVKVDCVTSVAIMNAITKTHENRLRSSASFTNMTGMDAKEELTKKATAALAMNERGLLFCFFSIICICPISPSYNPFSTSFQIF</sequence>
<evidence type="ECO:0000313" key="2">
    <source>
        <dbReference type="EMBL" id="CAH2350352.1"/>
    </source>
</evidence>
<name>A0A9P0VWD4_9ASCO</name>